<dbReference type="RefSeq" id="WP_153683567.1">
    <property type="nucleotide sequence ID" value="NZ_WJIF01000002.1"/>
</dbReference>
<reference evidence="3 4" key="1">
    <citation type="submission" date="2019-10" db="EMBL/GenBank/DDBJ databases">
        <authorList>
            <person name="Nie G."/>
            <person name="Ming H."/>
            <person name="Yi B."/>
        </authorList>
    </citation>
    <scope>NUCLEOTIDE SEQUENCE [LARGE SCALE GENOMIC DNA]</scope>
    <source>
        <strain evidence="3 4">CFH 90414</strain>
    </source>
</reference>
<feature type="region of interest" description="Disordered" evidence="1">
    <location>
        <begin position="210"/>
        <end position="233"/>
    </location>
</feature>
<dbReference type="EMBL" id="WJIF01000002">
    <property type="protein sequence ID" value="MRG59099.1"/>
    <property type="molecule type" value="Genomic_DNA"/>
</dbReference>
<feature type="transmembrane region" description="Helical" evidence="2">
    <location>
        <begin position="89"/>
        <end position="119"/>
    </location>
</feature>
<feature type="transmembrane region" description="Helical" evidence="2">
    <location>
        <begin position="166"/>
        <end position="192"/>
    </location>
</feature>
<accession>A0A6I2F3F6</accession>
<keyword evidence="2" id="KW-1133">Transmembrane helix</keyword>
<evidence type="ECO:0000256" key="2">
    <source>
        <dbReference type="SAM" id="Phobius"/>
    </source>
</evidence>
<keyword evidence="2" id="KW-0812">Transmembrane</keyword>
<feature type="compositionally biased region" description="Pro residues" evidence="1">
    <location>
        <begin position="210"/>
        <end position="221"/>
    </location>
</feature>
<feature type="transmembrane region" description="Helical" evidence="2">
    <location>
        <begin position="131"/>
        <end position="154"/>
    </location>
</feature>
<dbReference type="Proteomes" id="UP000431080">
    <property type="component" value="Unassembled WGS sequence"/>
</dbReference>
<gene>
    <name evidence="3" type="ORF">GE115_04335</name>
</gene>
<name>A0A6I2F3F6_9MICO</name>
<evidence type="ECO:0000256" key="1">
    <source>
        <dbReference type="SAM" id="MobiDB-lite"/>
    </source>
</evidence>
<evidence type="ECO:0000313" key="4">
    <source>
        <dbReference type="Proteomes" id="UP000431080"/>
    </source>
</evidence>
<proteinExistence type="predicted"/>
<organism evidence="3 4">
    <name type="scientific">Agromyces agglutinans</name>
    <dbReference type="NCBI Taxonomy" id="2662258"/>
    <lineage>
        <taxon>Bacteria</taxon>
        <taxon>Bacillati</taxon>
        <taxon>Actinomycetota</taxon>
        <taxon>Actinomycetes</taxon>
        <taxon>Micrococcales</taxon>
        <taxon>Microbacteriaceae</taxon>
        <taxon>Agromyces</taxon>
    </lineage>
</organism>
<evidence type="ECO:0000313" key="3">
    <source>
        <dbReference type="EMBL" id="MRG59099.1"/>
    </source>
</evidence>
<keyword evidence="4" id="KW-1185">Reference proteome</keyword>
<feature type="transmembrane region" description="Helical" evidence="2">
    <location>
        <begin position="36"/>
        <end position="69"/>
    </location>
</feature>
<feature type="region of interest" description="Disordered" evidence="1">
    <location>
        <begin position="1"/>
        <end position="30"/>
    </location>
</feature>
<dbReference type="AlphaFoldDB" id="A0A6I2F3F6"/>
<comment type="caution">
    <text evidence="3">The sequence shown here is derived from an EMBL/GenBank/DDBJ whole genome shotgun (WGS) entry which is preliminary data.</text>
</comment>
<sequence>MTAPYPQTPDLRQVPPAPPARRARPPLPREHRTPAFIAGGLGTLLGSWGLSALSAALLLGFIGLVFGLVASSIRSSDPTNGFVEFVDSVPAWVGVVAVLTTVVLATGLLIAAVVVPRAILRRAGVHRPTAVTWSALGIGIVANWFLGGILSIPFSLIQTFTVDPTALLVLVLIGLVVSLAATAAIGAFAGWWMAHAYRAQAAPAPAAPIPGPIPAPGPAPQRPQAEAGASMIS</sequence>
<protein>
    <submittedName>
        <fullName evidence="3">Uncharacterized protein</fullName>
    </submittedName>
</protein>
<feature type="compositionally biased region" description="Low complexity" evidence="1">
    <location>
        <begin position="222"/>
        <end position="233"/>
    </location>
</feature>
<keyword evidence="2" id="KW-0472">Membrane</keyword>